<dbReference type="EMBL" id="CP021383">
    <property type="protein sequence ID" value="ARU52019.1"/>
    <property type="molecule type" value="Genomic_DNA"/>
</dbReference>
<feature type="transmembrane region" description="Helical" evidence="1">
    <location>
        <begin position="244"/>
        <end position="266"/>
    </location>
</feature>
<organism evidence="2 3">
    <name type="scientific">Cellulosimicrobium cellulans</name>
    <name type="common">Arthrobacter luteus</name>
    <dbReference type="NCBI Taxonomy" id="1710"/>
    <lineage>
        <taxon>Bacteria</taxon>
        <taxon>Bacillati</taxon>
        <taxon>Actinomycetota</taxon>
        <taxon>Actinomycetes</taxon>
        <taxon>Micrococcales</taxon>
        <taxon>Promicromonosporaceae</taxon>
        <taxon>Cellulosimicrobium</taxon>
    </lineage>
</organism>
<reference evidence="2 3" key="1">
    <citation type="submission" date="2017-05" db="EMBL/GenBank/DDBJ databases">
        <authorList>
            <person name="Song R."/>
            <person name="Chenine A.L."/>
            <person name="Ruprecht R.M."/>
        </authorList>
    </citation>
    <scope>NUCLEOTIDE SEQUENCE [LARGE SCALE GENOMIC DNA]</scope>
    <source>
        <strain evidence="2 3">PSBB019</strain>
    </source>
</reference>
<keyword evidence="1" id="KW-1133">Transmembrane helix</keyword>
<proteinExistence type="predicted"/>
<dbReference type="Pfam" id="PF13398">
    <property type="entry name" value="Peptidase_M50B"/>
    <property type="match status" value="1"/>
</dbReference>
<dbReference type="InterPro" id="IPR049500">
    <property type="entry name" value="Peptidase_M50B-like"/>
</dbReference>
<keyword evidence="1" id="KW-0812">Transmembrane</keyword>
<feature type="transmembrane region" description="Helical" evidence="1">
    <location>
        <begin position="173"/>
        <end position="192"/>
    </location>
</feature>
<evidence type="ECO:0000256" key="1">
    <source>
        <dbReference type="SAM" id="Phobius"/>
    </source>
</evidence>
<evidence type="ECO:0000313" key="2">
    <source>
        <dbReference type="EMBL" id="ARU52019.1"/>
    </source>
</evidence>
<sequence length="270" mass="27799">MARVHALTPSLAVARAVLSDGGTTSGGDVASSVGDVVGQVWEAATTPVAPPATAVVVAMGALALAVVLVTPVWRVARHVVTIAHEASHALAALLTGRRLSGIRLHSDTSGLTVSSGRPRGFGMILTAFMGYVGPGLIGLGAAALLRQGYAVGLLWLLVVLLALMLLQIRNWFGLWSVLVTGAALVGVSWWATPDVQSAVAYAVTWFLLLGAVRPVLELQSERSRGRASSSDADILARLTHVPGLFWVGTLLVVTLGAAVLGGSWIVGPVA</sequence>
<feature type="transmembrane region" description="Helical" evidence="1">
    <location>
        <begin position="121"/>
        <end position="143"/>
    </location>
</feature>
<protein>
    <recommendedName>
        <fullName evidence="4">M50 family metallopeptidase</fullName>
    </recommendedName>
</protein>
<dbReference type="PANTHER" id="PTHR33979">
    <property type="entry name" value="OS02G0221600 PROTEIN"/>
    <property type="match status" value="1"/>
</dbReference>
<keyword evidence="1" id="KW-0472">Membrane</keyword>
<dbReference type="KEGG" id="cceu:CBR64_11585"/>
<feature type="transmembrane region" description="Helical" evidence="1">
    <location>
        <begin position="52"/>
        <end position="73"/>
    </location>
</feature>
<dbReference type="OrthoDB" id="5184455at2"/>
<dbReference type="Proteomes" id="UP000196228">
    <property type="component" value="Chromosome"/>
</dbReference>
<evidence type="ECO:0008006" key="4">
    <source>
        <dbReference type="Google" id="ProtNLM"/>
    </source>
</evidence>
<accession>A0A1Y0HVB7</accession>
<dbReference type="AlphaFoldDB" id="A0A1Y0HVB7"/>
<gene>
    <name evidence="2" type="ORF">CBR64_11585</name>
</gene>
<name>A0A1Y0HVB7_CELCE</name>
<dbReference type="PANTHER" id="PTHR33979:SF2">
    <property type="entry name" value="PEPTIDASE M50B-LIKE-DOMAIN-CONTAINING PROTEIN"/>
    <property type="match status" value="1"/>
</dbReference>
<evidence type="ECO:0000313" key="3">
    <source>
        <dbReference type="Proteomes" id="UP000196228"/>
    </source>
</evidence>
<feature type="transmembrane region" description="Helical" evidence="1">
    <location>
        <begin position="198"/>
        <end position="216"/>
    </location>
</feature>
<feature type="transmembrane region" description="Helical" evidence="1">
    <location>
        <begin position="149"/>
        <end position="166"/>
    </location>
</feature>